<dbReference type="AlphaFoldDB" id="A0A2Z2NLN8"/>
<evidence type="ECO:0000313" key="2">
    <source>
        <dbReference type="Proteomes" id="UP000250079"/>
    </source>
</evidence>
<reference evidence="1 2" key="1">
    <citation type="submission" date="2016-12" db="EMBL/GenBank/DDBJ databases">
        <authorList>
            <person name="Song W.-J."/>
            <person name="Kurnit D.M."/>
        </authorList>
    </citation>
    <scope>NUCLEOTIDE SEQUENCE [LARGE SCALE GENOMIC DNA]</scope>
    <source>
        <strain evidence="1 2">IMCC3135</strain>
    </source>
</reference>
<name>A0A2Z2NLN8_9GAMM</name>
<sequence>MQGRLKCISNYFTTPYVLRGDLNISRLGMRWMRFESVIFKFEMKPVFR</sequence>
<dbReference type="Proteomes" id="UP000250079">
    <property type="component" value="Chromosome"/>
</dbReference>
<proteinExistence type="predicted"/>
<accession>A0A2Z2NLN8</accession>
<dbReference type="EMBL" id="CP018632">
    <property type="protein sequence ID" value="ASJ72079.1"/>
    <property type="molecule type" value="Genomic_DNA"/>
</dbReference>
<organism evidence="1 2">
    <name type="scientific">Granulosicoccus antarcticus IMCC3135</name>
    <dbReference type="NCBI Taxonomy" id="1192854"/>
    <lineage>
        <taxon>Bacteria</taxon>
        <taxon>Pseudomonadati</taxon>
        <taxon>Pseudomonadota</taxon>
        <taxon>Gammaproteobacteria</taxon>
        <taxon>Chromatiales</taxon>
        <taxon>Granulosicoccaceae</taxon>
        <taxon>Granulosicoccus</taxon>
    </lineage>
</organism>
<dbReference type="KEGG" id="gai:IMCC3135_09925"/>
<evidence type="ECO:0000313" key="1">
    <source>
        <dbReference type="EMBL" id="ASJ72079.1"/>
    </source>
</evidence>
<keyword evidence="2" id="KW-1185">Reference proteome</keyword>
<protein>
    <submittedName>
        <fullName evidence="1">Uncharacterized protein</fullName>
    </submittedName>
</protein>
<gene>
    <name evidence="1" type="ORF">IMCC3135_09925</name>
</gene>